<dbReference type="InterPro" id="IPR036968">
    <property type="entry name" value="Enolpyruvate_Tfrase_sf"/>
</dbReference>
<keyword evidence="6 13" id="KW-0133">Cell shape</keyword>
<comment type="caution">
    <text evidence="13">Lacks conserved residue(s) required for the propagation of feature annotation.</text>
</comment>
<evidence type="ECO:0000313" key="15">
    <source>
        <dbReference type="EMBL" id="GGP76937.1"/>
    </source>
</evidence>
<name>A0ABQ2QE97_9ACTN</name>
<keyword evidence="9 13" id="KW-0961">Cell wall biogenesis/degradation</keyword>
<evidence type="ECO:0000256" key="6">
    <source>
        <dbReference type="ARBA" id="ARBA00022960"/>
    </source>
</evidence>
<keyword evidence="4 13" id="KW-0132">Cell division</keyword>
<gene>
    <name evidence="13 15" type="primary">murA</name>
    <name evidence="15" type="ORF">GCM10010140_00990</name>
</gene>
<feature type="domain" description="Enolpyruvate transferase" evidence="14">
    <location>
        <begin position="42"/>
        <end position="453"/>
    </location>
</feature>
<comment type="function">
    <text evidence="10 13">Cell wall formation. Adds enolpyruvyl to UDP-N-acetylglucosamine.</text>
</comment>
<dbReference type="InterPro" id="IPR013792">
    <property type="entry name" value="RNA3'P_cycl/enolpyr_Trfase_a/b"/>
</dbReference>
<reference evidence="16" key="1">
    <citation type="journal article" date="2019" name="Int. J. Syst. Evol. Microbiol.">
        <title>The Global Catalogue of Microorganisms (GCM) 10K type strain sequencing project: providing services to taxonomists for standard genome sequencing and annotation.</title>
        <authorList>
            <consortium name="The Broad Institute Genomics Platform"/>
            <consortium name="The Broad Institute Genome Sequencing Center for Infectious Disease"/>
            <person name="Wu L."/>
            <person name="Ma J."/>
        </authorList>
    </citation>
    <scope>NUCLEOTIDE SEQUENCE [LARGE SCALE GENOMIC DNA]</scope>
    <source>
        <strain evidence="16">JCM 3115</strain>
    </source>
</reference>
<dbReference type="NCBIfam" id="TIGR01072">
    <property type="entry name" value="murA"/>
    <property type="match status" value="1"/>
</dbReference>
<accession>A0ABQ2QE97</accession>
<comment type="pathway">
    <text evidence="2 13">Cell wall biogenesis; peptidoglycan biosynthesis.</text>
</comment>
<feature type="binding site" evidence="13">
    <location>
        <begin position="57"/>
        <end position="58"/>
    </location>
    <ligand>
        <name>phosphoenolpyruvate</name>
        <dbReference type="ChEBI" id="CHEBI:58702"/>
    </ligand>
</feature>
<feature type="binding site" evidence="13">
    <location>
        <position position="361"/>
    </location>
    <ligand>
        <name>UDP-N-acetyl-alpha-D-glucosamine</name>
        <dbReference type="ChEBI" id="CHEBI:57705"/>
    </ligand>
</feature>
<evidence type="ECO:0000256" key="12">
    <source>
        <dbReference type="ARBA" id="ARBA00047527"/>
    </source>
</evidence>
<organism evidence="15 16">
    <name type="scientific">Streptosporangium pseudovulgare</name>
    <dbReference type="NCBI Taxonomy" id="35765"/>
    <lineage>
        <taxon>Bacteria</taxon>
        <taxon>Bacillati</taxon>
        <taxon>Actinomycetota</taxon>
        <taxon>Actinomycetes</taxon>
        <taxon>Streptosporangiales</taxon>
        <taxon>Streptosporangiaceae</taxon>
        <taxon>Streptosporangium</taxon>
    </lineage>
</organism>
<dbReference type="InterPro" id="IPR050068">
    <property type="entry name" value="MurA_subfamily"/>
</dbReference>
<dbReference type="HAMAP" id="MF_00111">
    <property type="entry name" value="MurA"/>
    <property type="match status" value="1"/>
</dbReference>
<dbReference type="CDD" id="cd01555">
    <property type="entry name" value="UdpNAET"/>
    <property type="match status" value="1"/>
</dbReference>
<dbReference type="NCBIfam" id="NF006873">
    <property type="entry name" value="PRK09369.1"/>
    <property type="match status" value="1"/>
</dbReference>
<comment type="caution">
    <text evidence="15">The sequence shown here is derived from an EMBL/GenBank/DDBJ whole genome shotgun (WGS) entry which is preliminary data.</text>
</comment>
<dbReference type="Pfam" id="PF00275">
    <property type="entry name" value="EPSP_synthase"/>
    <property type="match status" value="1"/>
</dbReference>
<comment type="similarity">
    <text evidence="11 13">Belongs to the EPSP synthase family. MurA subfamily.</text>
</comment>
<evidence type="ECO:0000259" key="14">
    <source>
        <dbReference type="Pfam" id="PF00275"/>
    </source>
</evidence>
<dbReference type="PANTHER" id="PTHR43783:SF1">
    <property type="entry name" value="UDP-N-ACETYLGLUCOSAMINE 1-CARBOXYVINYLTRANSFERASE"/>
    <property type="match status" value="1"/>
</dbReference>
<dbReference type="InterPro" id="IPR005750">
    <property type="entry name" value="UDP_GlcNAc_COvinyl_MurA"/>
</dbReference>
<keyword evidence="16" id="KW-1185">Reference proteome</keyword>
<evidence type="ECO:0000256" key="7">
    <source>
        <dbReference type="ARBA" id="ARBA00022984"/>
    </source>
</evidence>
<dbReference type="InterPro" id="IPR001986">
    <property type="entry name" value="Enolpyruvate_Tfrase_dom"/>
</dbReference>
<proteinExistence type="inferred from homology"/>
<feature type="active site" description="Proton donor" evidence="13">
    <location>
        <position position="151"/>
    </location>
</feature>
<comment type="subcellular location">
    <subcellularLocation>
        <location evidence="1 13">Cytoplasm</location>
    </subcellularLocation>
</comment>
<evidence type="ECO:0000256" key="13">
    <source>
        <dbReference type="HAMAP-Rule" id="MF_00111"/>
    </source>
</evidence>
<dbReference type="Proteomes" id="UP000611554">
    <property type="component" value="Unassembled WGS sequence"/>
</dbReference>
<dbReference type="EC" id="2.5.1.7" evidence="13"/>
<evidence type="ECO:0000256" key="5">
    <source>
        <dbReference type="ARBA" id="ARBA00022679"/>
    </source>
</evidence>
<comment type="catalytic activity">
    <reaction evidence="12 13">
        <text>phosphoenolpyruvate + UDP-N-acetyl-alpha-D-glucosamine = UDP-N-acetyl-3-O-(1-carboxyvinyl)-alpha-D-glucosamine + phosphate</text>
        <dbReference type="Rhea" id="RHEA:18681"/>
        <dbReference type="ChEBI" id="CHEBI:43474"/>
        <dbReference type="ChEBI" id="CHEBI:57705"/>
        <dbReference type="ChEBI" id="CHEBI:58702"/>
        <dbReference type="ChEBI" id="CHEBI:68483"/>
        <dbReference type="EC" id="2.5.1.7"/>
    </reaction>
</comment>
<keyword evidence="7 13" id="KW-0573">Peptidoglycan synthesis</keyword>
<feature type="binding site" evidence="13">
    <location>
        <position position="127"/>
    </location>
    <ligand>
        <name>UDP-N-acetyl-alpha-D-glucosamine</name>
        <dbReference type="ChEBI" id="CHEBI:57705"/>
    </ligand>
</feature>
<dbReference type="EMBL" id="BMQJ01000001">
    <property type="protein sequence ID" value="GGP76937.1"/>
    <property type="molecule type" value="Genomic_DNA"/>
</dbReference>
<evidence type="ECO:0000256" key="4">
    <source>
        <dbReference type="ARBA" id="ARBA00022618"/>
    </source>
</evidence>
<evidence type="ECO:0000313" key="16">
    <source>
        <dbReference type="Proteomes" id="UP000611554"/>
    </source>
</evidence>
<evidence type="ECO:0000256" key="10">
    <source>
        <dbReference type="ARBA" id="ARBA00037534"/>
    </source>
</evidence>
<evidence type="ECO:0000256" key="11">
    <source>
        <dbReference type="ARBA" id="ARBA00038367"/>
    </source>
</evidence>
<keyword evidence="5 13" id="KW-0808">Transferase</keyword>
<keyword evidence="8 13" id="KW-0131">Cell cycle</keyword>
<sequence>MWFPSPSVLMRPMLPMTRPVLPVSGGESRYAVRVSEEVWLIEPSGPLRGDVEVRGSKNGVSKHMVAAMLGIGESTIHNAPEVGEVEITARMLRALGIDVEITSRAITIAQGEQINPHVPAAFTGLNRIPILMLGPLLHLAGEAFVPLVGGDPIGRRPVDYHVEALRAMGAEVEVSDTGVYAKAKRLRGTRLELPYPSVGATETILMSAVLAEGKTVLKGAAMEPEVVELALFLQRMGARIELSPDRRIVIEGVERLRGASTWLNGDRIEAFSYLAAGLITGGEVRVHGCPQDRLVTAITTLARMGAELDITDDYVSASAPDGLRAAAVQTDTHPGFMTDWQTPLMVLFTQAQGMSVLHETVFENRLVYVPALQKMGCEIEVFDVCLGGPACRYHDTNAKHSAVVRGVSKLRGADVTLPDIRAGFSAVLAGAAAEGTSTLRGVHHIERGYHRPFEQFASLGLKISRENAPER</sequence>
<keyword evidence="3 13" id="KW-0963">Cytoplasm</keyword>
<dbReference type="PANTHER" id="PTHR43783">
    <property type="entry name" value="UDP-N-ACETYLGLUCOSAMINE 1-CARBOXYVINYLTRANSFERASE"/>
    <property type="match status" value="1"/>
</dbReference>
<evidence type="ECO:0000256" key="8">
    <source>
        <dbReference type="ARBA" id="ARBA00023306"/>
    </source>
</evidence>
<dbReference type="SUPFAM" id="SSF55205">
    <property type="entry name" value="EPT/RTPC-like"/>
    <property type="match status" value="1"/>
</dbReference>
<feature type="binding site" evidence="13">
    <location>
        <position position="339"/>
    </location>
    <ligand>
        <name>UDP-N-acetyl-alpha-D-glucosamine</name>
        <dbReference type="ChEBI" id="CHEBI:57705"/>
    </ligand>
</feature>
<evidence type="ECO:0000256" key="1">
    <source>
        <dbReference type="ARBA" id="ARBA00004496"/>
    </source>
</evidence>
<evidence type="ECO:0000256" key="3">
    <source>
        <dbReference type="ARBA" id="ARBA00022490"/>
    </source>
</evidence>
<evidence type="ECO:0000256" key="2">
    <source>
        <dbReference type="ARBA" id="ARBA00004752"/>
    </source>
</evidence>
<evidence type="ECO:0000256" key="9">
    <source>
        <dbReference type="ARBA" id="ARBA00023316"/>
    </source>
</evidence>
<protein>
    <recommendedName>
        <fullName evidence="13">UDP-N-acetylglucosamine 1-carboxyvinyltransferase</fullName>
        <ecNumber evidence="13">2.5.1.7</ecNumber>
    </recommendedName>
    <alternativeName>
        <fullName evidence="13">Enoylpyruvate transferase</fullName>
    </alternativeName>
    <alternativeName>
        <fullName evidence="13">UDP-N-acetylglucosamine enolpyruvyl transferase</fullName>
        <shortName evidence="13">EPT</shortName>
    </alternativeName>
</protein>
<dbReference type="Gene3D" id="3.65.10.10">
    <property type="entry name" value="Enolpyruvate transferase domain"/>
    <property type="match status" value="2"/>
</dbReference>